<dbReference type="CDD" id="cd01948">
    <property type="entry name" value="EAL"/>
    <property type="match status" value="1"/>
</dbReference>
<evidence type="ECO:0000259" key="3">
    <source>
        <dbReference type="PROSITE" id="PS50883"/>
    </source>
</evidence>
<reference evidence="6" key="1">
    <citation type="submission" date="2020-09" db="EMBL/GenBank/DDBJ databases">
        <title>Sphingomonas sp., a new species isolated from pork steak.</title>
        <authorList>
            <person name="Heidler von Heilborn D."/>
        </authorList>
    </citation>
    <scope>NUCLEOTIDE SEQUENCE [LARGE SCALE GENOMIC DNA]</scope>
</reference>
<dbReference type="PANTHER" id="PTHR33121:SF70">
    <property type="entry name" value="SIGNALING PROTEIN YKOW"/>
    <property type="match status" value="1"/>
</dbReference>
<dbReference type="GO" id="GO:0000160">
    <property type="term" value="P:phosphorelay signal transduction system"/>
    <property type="evidence" value="ECO:0007669"/>
    <property type="project" value="InterPro"/>
</dbReference>
<dbReference type="SUPFAM" id="SSF55073">
    <property type="entry name" value="Nucleotide cyclase"/>
    <property type="match status" value="1"/>
</dbReference>
<dbReference type="CDD" id="cd01949">
    <property type="entry name" value="GGDEF"/>
    <property type="match status" value="1"/>
</dbReference>
<dbReference type="GO" id="GO:0071111">
    <property type="term" value="F:cyclic-guanylate-specific phosphodiesterase activity"/>
    <property type="evidence" value="ECO:0007669"/>
    <property type="project" value="InterPro"/>
</dbReference>
<dbReference type="PROSITE" id="PS50887">
    <property type="entry name" value="GGDEF"/>
    <property type="match status" value="1"/>
</dbReference>
<dbReference type="SMART" id="SM00267">
    <property type="entry name" value="GGDEF"/>
    <property type="match status" value="1"/>
</dbReference>
<dbReference type="PROSITE" id="PS50883">
    <property type="entry name" value="EAL"/>
    <property type="match status" value="1"/>
</dbReference>
<accession>A0A974NY30</accession>
<feature type="domain" description="EAL" evidence="3">
    <location>
        <begin position="399"/>
        <end position="652"/>
    </location>
</feature>
<dbReference type="InterPro" id="IPR035919">
    <property type="entry name" value="EAL_sf"/>
</dbReference>
<dbReference type="InterPro" id="IPR011006">
    <property type="entry name" value="CheY-like_superfamily"/>
</dbReference>
<dbReference type="InterPro" id="IPR043128">
    <property type="entry name" value="Rev_trsase/Diguanyl_cyclase"/>
</dbReference>
<dbReference type="InterPro" id="IPR000160">
    <property type="entry name" value="GGDEF_dom"/>
</dbReference>
<dbReference type="SUPFAM" id="SSF52172">
    <property type="entry name" value="CheY-like"/>
    <property type="match status" value="1"/>
</dbReference>
<dbReference type="PANTHER" id="PTHR33121">
    <property type="entry name" value="CYCLIC DI-GMP PHOSPHODIESTERASE PDEF"/>
    <property type="match status" value="1"/>
</dbReference>
<dbReference type="InterPro" id="IPR029787">
    <property type="entry name" value="Nucleotide_cyclase"/>
</dbReference>
<dbReference type="InterPro" id="IPR050706">
    <property type="entry name" value="Cyclic-di-GMP_PDE-like"/>
</dbReference>
<proteinExistence type="predicted"/>
<dbReference type="Pfam" id="PF00563">
    <property type="entry name" value="EAL"/>
    <property type="match status" value="1"/>
</dbReference>
<dbReference type="Proteomes" id="UP000595894">
    <property type="component" value="Chromosome"/>
</dbReference>
<keyword evidence="6" id="KW-1185">Reference proteome</keyword>
<dbReference type="AlphaFoldDB" id="A0A974NY30"/>
<dbReference type="SMART" id="SM00052">
    <property type="entry name" value="EAL"/>
    <property type="match status" value="1"/>
</dbReference>
<name>A0A974NY30_9SPHN</name>
<evidence type="ECO:0000259" key="2">
    <source>
        <dbReference type="PROSITE" id="PS50110"/>
    </source>
</evidence>
<dbReference type="Gene3D" id="3.30.70.270">
    <property type="match status" value="1"/>
</dbReference>
<evidence type="ECO:0000256" key="1">
    <source>
        <dbReference type="PROSITE-ProRule" id="PRU00169"/>
    </source>
</evidence>
<feature type="modified residue" description="4-aspartylphosphate" evidence="1">
    <location>
        <position position="47"/>
    </location>
</feature>
<dbReference type="InterPro" id="IPR001633">
    <property type="entry name" value="EAL_dom"/>
</dbReference>
<dbReference type="InterPro" id="IPR001789">
    <property type="entry name" value="Sig_transdc_resp-reg_receiver"/>
</dbReference>
<evidence type="ECO:0000313" key="5">
    <source>
        <dbReference type="EMBL" id="QQV79025.1"/>
    </source>
</evidence>
<keyword evidence="1" id="KW-0597">Phosphoprotein</keyword>
<dbReference type="SUPFAM" id="SSF141868">
    <property type="entry name" value="EAL domain-like"/>
    <property type="match status" value="1"/>
</dbReference>
<feature type="domain" description="GGDEF" evidence="4">
    <location>
        <begin position="258"/>
        <end position="392"/>
    </location>
</feature>
<dbReference type="KEGG" id="sari:H5J25_12035"/>
<evidence type="ECO:0000313" key="6">
    <source>
        <dbReference type="Proteomes" id="UP000595894"/>
    </source>
</evidence>
<feature type="domain" description="Response regulatory" evidence="2">
    <location>
        <begin position="1"/>
        <end position="114"/>
    </location>
</feature>
<evidence type="ECO:0000259" key="4">
    <source>
        <dbReference type="PROSITE" id="PS50887"/>
    </source>
</evidence>
<organism evidence="5 6">
    <name type="scientific">Sphingomonas aliaeris</name>
    <dbReference type="NCBI Taxonomy" id="2759526"/>
    <lineage>
        <taxon>Bacteria</taxon>
        <taxon>Pseudomonadati</taxon>
        <taxon>Pseudomonadota</taxon>
        <taxon>Alphaproteobacteria</taxon>
        <taxon>Sphingomonadales</taxon>
        <taxon>Sphingomonadaceae</taxon>
        <taxon>Sphingomonas</taxon>
    </lineage>
</organism>
<gene>
    <name evidence="5" type="ORF">H5J25_12035</name>
</gene>
<sequence length="660" mass="70121">MYILSFRQRDELAALAAKAGWQVVAARRAEGAERRFLASGAAVAVVDARGALAEGLAAAAAMSGAVVSNGGAMLALVSRGDVDAVARFYDAGATHFLASPFSETEFVQSLRFAARYAEGMAGEWQASAPVDPLGWRFDLRGRTIQVTPALARMVDVGESATVRVLLRVLDRPERRAAFLALRRLGGERSATAFAHDLNGIGRVVQHLQHDRQAQRIDALVEPLGSAPDTTAAMRDALAGSRDAGGARRWIDRRLNGGGALAVVLVALNRFEVVNTAYGRVAGDALLRGAHRRIEAAAREALEKGALVARMGGSEFLIATDAPRERIDLAVERIASALSKPFVVGDSIAVLGCRIGMAERNDEENAATLLRRASEALAEAKASDSATLRVADAREEDAPVDRLAGELGPAIDHGEIDIVFQPQVSMADGTIVGVEALARWDHPAMGTIGADLLFAAAARADLEIALSDHIQRIVLERAAAWPAVLSRLRLSLNLTAGDIARPGFADLFLDRIDHSGFPRGRLTLEITESGLIEDLSIASALLTVFRQAGCRIAIDDFGTGYSSLAYLKSLPLDYLKIDKKLAQDITGTVRDRVVVRGVIDMARSLGLSVIAEGVETEEQLELLAKEGCQYYQGFLCSEAVSSAALAAMMEARMGAKTGAGA</sequence>
<dbReference type="Pfam" id="PF00990">
    <property type="entry name" value="GGDEF"/>
    <property type="match status" value="1"/>
</dbReference>
<dbReference type="PROSITE" id="PS50110">
    <property type="entry name" value="RESPONSE_REGULATORY"/>
    <property type="match status" value="1"/>
</dbReference>
<dbReference type="NCBIfam" id="TIGR00254">
    <property type="entry name" value="GGDEF"/>
    <property type="match status" value="1"/>
</dbReference>
<dbReference type="Gene3D" id="3.20.20.450">
    <property type="entry name" value="EAL domain"/>
    <property type="match status" value="1"/>
</dbReference>
<protein>
    <submittedName>
        <fullName evidence="5">Bifunctional diguanylate cyclase/phosphodiesterase</fullName>
    </submittedName>
</protein>
<dbReference type="EMBL" id="CP061035">
    <property type="protein sequence ID" value="QQV79025.1"/>
    <property type="molecule type" value="Genomic_DNA"/>
</dbReference>